<dbReference type="Pfam" id="PF11952">
    <property type="entry name" value="XTBD"/>
    <property type="match status" value="1"/>
</dbReference>
<dbReference type="InterPro" id="IPR021859">
    <property type="entry name" value="XTBD"/>
</dbReference>
<accession>A0A8C5SHY5</accession>
<proteinExistence type="inferred from homology"/>
<dbReference type="Proteomes" id="UP000694406">
    <property type="component" value="Unplaced"/>
</dbReference>
<organism evidence="3 4">
    <name type="scientific">Laticauda laticaudata</name>
    <name type="common">Blue-ringed sea krait</name>
    <name type="synonym">Blue-lipped sea krait</name>
    <dbReference type="NCBI Taxonomy" id="8630"/>
    <lineage>
        <taxon>Eukaryota</taxon>
        <taxon>Metazoa</taxon>
        <taxon>Chordata</taxon>
        <taxon>Craniata</taxon>
        <taxon>Vertebrata</taxon>
        <taxon>Euteleostomi</taxon>
        <taxon>Lepidosauria</taxon>
        <taxon>Squamata</taxon>
        <taxon>Bifurcata</taxon>
        <taxon>Unidentata</taxon>
        <taxon>Episquamata</taxon>
        <taxon>Toxicofera</taxon>
        <taxon>Serpentes</taxon>
        <taxon>Colubroidea</taxon>
        <taxon>Elapidae</taxon>
        <taxon>Laticaudinae</taxon>
        <taxon>Laticauda</taxon>
    </lineage>
</organism>
<name>A0A8C5SHY5_LATLA</name>
<reference evidence="3" key="1">
    <citation type="submission" date="2025-08" db="UniProtKB">
        <authorList>
            <consortium name="Ensembl"/>
        </authorList>
    </citation>
    <scope>IDENTIFICATION</scope>
</reference>
<feature type="domain" description="XRN2-binding (XTBD)" evidence="2">
    <location>
        <begin position="18"/>
        <end position="114"/>
    </location>
</feature>
<dbReference type="PROSITE" id="PS51827">
    <property type="entry name" value="XTBD"/>
    <property type="match status" value="1"/>
</dbReference>
<keyword evidence="4" id="KW-1185">Reference proteome</keyword>
<dbReference type="GeneTree" id="ENSGT00940000158376"/>
<comment type="similarity">
    <text evidence="1">Belongs to the CARF family.</text>
</comment>
<dbReference type="AlphaFoldDB" id="A0A8C5SHY5"/>
<reference evidence="3" key="2">
    <citation type="submission" date="2025-09" db="UniProtKB">
        <authorList>
            <consortium name="Ensembl"/>
        </authorList>
    </citation>
    <scope>IDENTIFICATION</scope>
</reference>
<sequence>DLGNEKAEEASDAGVDWVEKLRDDCEPEQHWQYRREFLIRNAEGLSVSGKDDADRAELRRLVSFSRVWANHVFLGSTLFAEIMLPYDLCSWGRGGGLEGLPHFENLQDGCLLFCFSLQKSQWQRWKS</sequence>
<evidence type="ECO:0000256" key="1">
    <source>
        <dbReference type="ARBA" id="ARBA00010053"/>
    </source>
</evidence>
<evidence type="ECO:0000259" key="2">
    <source>
        <dbReference type="PROSITE" id="PS51827"/>
    </source>
</evidence>
<evidence type="ECO:0000313" key="3">
    <source>
        <dbReference type="Ensembl" id="ENSLLTP00000016816.1"/>
    </source>
</evidence>
<evidence type="ECO:0000313" key="4">
    <source>
        <dbReference type="Proteomes" id="UP000694406"/>
    </source>
</evidence>
<dbReference type="Ensembl" id="ENSLLTT00000017448.1">
    <property type="protein sequence ID" value="ENSLLTP00000016816.1"/>
    <property type="gene ID" value="ENSLLTG00000012809.1"/>
</dbReference>
<protein>
    <recommendedName>
        <fullName evidence="2">XRN2-binding (XTBD) domain-containing protein</fullName>
    </recommendedName>
</protein>